<dbReference type="SUPFAM" id="SSF53448">
    <property type="entry name" value="Nucleotide-diphospho-sugar transferases"/>
    <property type="match status" value="1"/>
</dbReference>
<comment type="caution">
    <text evidence="2">The sequence shown here is derived from an EMBL/GenBank/DDBJ whole genome shotgun (WGS) entry which is preliminary data.</text>
</comment>
<dbReference type="InterPro" id="IPR046342">
    <property type="entry name" value="CBS_dom_sf"/>
</dbReference>
<dbReference type="Gene3D" id="3.90.550.10">
    <property type="entry name" value="Spore Coat Polysaccharide Biosynthesis Protein SpsA, Chain A"/>
    <property type="match status" value="1"/>
</dbReference>
<gene>
    <name evidence="2" type="ORF">D5039_02105</name>
</gene>
<protein>
    <submittedName>
        <fullName evidence="2">Nucleotidyl transferase</fullName>
    </submittedName>
</protein>
<dbReference type="Pfam" id="PF00483">
    <property type="entry name" value="NTP_transferase"/>
    <property type="match status" value="1"/>
</dbReference>
<sequence>MLLDATRNMLPEQAPVLQALRILDQAQAKIALVVNAQGKLSGCVVDGDVRRGLLHGHSLETPVSQIMHRQPYVLPAHSSRQKILHAMQVLEIKQVPLVTPEGLVTGIAVHDLLLGLQHGERPNHVVVMAGGKGKRLLPITQDLPKPMVQLGGKPILEWILLRLRHYGFREFSFAINYLGHVIEDYFGDGTAFGCRIRYVREKDFLGTAGALSLLPPGDTHPLVVTNGDILSGIDFGHLVDFHAAGGRSATVCARAHRVEVPYGVIEMHAGCLQGIVEKPVYDNLISAGIYVLSPQVLARIPKDQVLDMPDLLRSLINAHHAIGVFVLEEEWVDVGRHDDLERARRNFTDPG</sequence>
<proteinExistence type="predicted"/>
<evidence type="ECO:0000313" key="2">
    <source>
        <dbReference type="EMBL" id="MCW5320009.1"/>
    </source>
</evidence>
<dbReference type="CDD" id="cd06426">
    <property type="entry name" value="NTP_transferase_like_2"/>
    <property type="match status" value="1"/>
</dbReference>
<dbReference type="SUPFAM" id="SSF54631">
    <property type="entry name" value="CBS-domain pair"/>
    <property type="match status" value="1"/>
</dbReference>
<keyword evidence="3" id="KW-1185">Reference proteome</keyword>
<dbReference type="InterPro" id="IPR050486">
    <property type="entry name" value="Mannose-1P_guanyltransferase"/>
</dbReference>
<feature type="domain" description="Nucleotidyl transferase" evidence="1">
    <location>
        <begin position="125"/>
        <end position="347"/>
    </location>
</feature>
<evidence type="ECO:0000313" key="3">
    <source>
        <dbReference type="Proteomes" id="UP001208935"/>
    </source>
</evidence>
<dbReference type="PANTHER" id="PTHR22572">
    <property type="entry name" value="SUGAR-1-PHOSPHATE GUANYL TRANSFERASE"/>
    <property type="match status" value="1"/>
</dbReference>
<dbReference type="EMBL" id="QZCW01000001">
    <property type="protein sequence ID" value="MCW5320009.1"/>
    <property type="molecule type" value="Genomic_DNA"/>
</dbReference>
<dbReference type="RefSeq" id="WP_265280891.1">
    <property type="nucleotide sequence ID" value="NZ_QZCW01000001.1"/>
</dbReference>
<dbReference type="Proteomes" id="UP001208935">
    <property type="component" value="Unassembled WGS sequence"/>
</dbReference>
<organism evidence="2 3">
    <name type="scientific">Verminephrobacter aporrectodeae subsp. tuberculatae</name>
    <dbReference type="NCBI Taxonomy" id="1110392"/>
    <lineage>
        <taxon>Bacteria</taxon>
        <taxon>Pseudomonadati</taxon>
        <taxon>Pseudomonadota</taxon>
        <taxon>Betaproteobacteria</taxon>
        <taxon>Burkholderiales</taxon>
        <taxon>Comamonadaceae</taxon>
        <taxon>Verminephrobacter</taxon>
    </lineage>
</organism>
<dbReference type="InterPro" id="IPR029044">
    <property type="entry name" value="Nucleotide-diphossugar_trans"/>
</dbReference>
<dbReference type="InterPro" id="IPR005835">
    <property type="entry name" value="NTP_transferase_dom"/>
</dbReference>
<dbReference type="GO" id="GO:0016740">
    <property type="term" value="F:transferase activity"/>
    <property type="evidence" value="ECO:0007669"/>
    <property type="project" value="UniProtKB-KW"/>
</dbReference>
<keyword evidence="2" id="KW-0808">Transferase</keyword>
<dbReference type="Gene3D" id="3.10.580.10">
    <property type="entry name" value="CBS-domain"/>
    <property type="match status" value="1"/>
</dbReference>
<reference evidence="3" key="1">
    <citation type="submission" date="2023-07" db="EMBL/GenBank/DDBJ databases">
        <title>Verminephrobacter genomes.</title>
        <authorList>
            <person name="Lund M.B."/>
        </authorList>
    </citation>
    <scope>NUCLEOTIDE SEQUENCE [LARGE SCALE GENOMIC DNA]</scope>
    <source>
        <strain evidence="3">AtM5-05</strain>
    </source>
</reference>
<accession>A0ABT3KNY1</accession>
<evidence type="ECO:0000259" key="1">
    <source>
        <dbReference type="Pfam" id="PF00483"/>
    </source>
</evidence>
<name>A0ABT3KNY1_9BURK</name>